<evidence type="ECO:0000256" key="9">
    <source>
        <dbReference type="ARBA" id="ARBA00048988"/>
    </source>
</evidence>
<protein>
    <recommendedName>
        <fullName evidence="8">DNA 3'-5' helicase</fullName>
        <ecNumber evidence="8">5.6.2.4</ecNumber>
    </recommendedName>
</protein>
<dbReference type="EC" id="5.6.2.4" evidence="8"/>
<evidence type="ECO:0000256" key="4">
    <source>
        <dbReference type="ARBA" id="ARBA00022806"/>
    </source>
</evidence>
<evidence type="ECO:0000313" key="13">
    <source>
        <dbReference type="Proteomes" id="UP000654993"/>
    </source>
</evidence>
<dbReference type="SMART" id="SM00490">
    <property type="entry name" value="HELICc"/>
    <property type="match status" value="1"/>
</dbReference>
<organism evidence="12 13">
    <name type="scientific">Insulibacter thermoxylanivorax</name>
    <dbReference type="NCBI Taxonomy" id="2749268"/>
    <lineage>
        <taxon>Bacteria</taxon>
        <taxon>Bacillati</taxon>
        <taxon>Bacillota</taxon>
        <taxon>Bacilli</taxon>
        <taxon>Bacillales</taxon>
        <taxon>Paenibacillaceae</taxon>
        <taxon>Insulibacter</taxon>
    </lineage>
</organism>
<dbReference type="AlphaFoldDB" id="A0A916QFZ3"/>
<keyword evidence="4 12" id="KW-0347">Helicase</keyword>
<dbReference type="EMBL" id="BMAQ01000006">
    <property type="protein sequence ID" value="GFR37816.1"/>
    <property type="molecule type" value="Genomic_DNA"/>
</dbReference>
<evidence type="ECO:0000256" key="7">
    <source>
        <dbReference type="ARBA" id="ARBA00034617"/>
    </source>
</evidence>
<dbReference type="PROSITE" id="PS51194">
    <property type="entry name" value="HELICASE_CTER"/>
    <property type="match status" value="1"/>
</dbReference>
<feature type="domain" description="Helicase C-terminal" evidence="11">
    <location>
        <begin position="386"/>
        <end position="565"/>
    </location>
</feature>
<dbReference type="GO" id="GO:0043138">
    <property type="term" value="F:3'-5' DNA helicase activity"/>
    <property type="evidence" value="ECO:0007669"/>
    <property type="project" value="UniProtKB-EC"/>
</dbReference>
<dbReference type="GO" id="GO:0003677">
    <property type="term" value="F:DNA binding"/>
    <property type="evidence" value="ECO:0007669"/>
    <property type="project" value="InterPro"/>
</dbReference>
<dbReference type="InterPro" id="IPR027417">
    <property type="entry name" value="P-loop_NTPase"/>
</dbReference>
<dbReference type="CDD" id="cd18029">
    <property type="entry name" value="DEXHc_XPB"/>
    <property type="match status" value="1"/>
</dbReference>
<evidence type="ECO:0000259" key="10">
    <source>
        <dbReference type="PROSITE" id="PS51192"/>
    </source>
</evidence>
<dbReference type="Proteomes" id="UP000654993">
    <property type="component" value="Unassembled WGS sequence"/>
</dbReference>
<proteinExistence type="inferred from homology"/>
<comment type="catalytic activity">
    <reaction evidence="9">
        <text>ATP + H2O = ADP + phosphate + H(+)</text>
        <dbReference type="Rhea" id="RHEA:13065"/>
        <dbReference type="ChEBI" id="CHEBI:15377"/>
        <dbReference type="ChEBI" id="CHEBI:15378"/>
        <dbReference type="ChEBI" id="CHEBI:30616"/>
        <dbReference type="ChEBI" id="CHEBI:43474"/>
        <dbReference type="ChEBI" id="CHEBI:456216"/>
        <dbReference type="EC" id="5.6.2.4"/>
    </reaction>
</comment>
<dbReference type="NCBIfam" id="NF045503">
    <property type="entry name" value="repair_heli_XPB"/>
    <property type="match status" value="1"/>
</dbReference>
<dbReference type="SMART" id="SM00487">
    <property type="entry name" value="DEXDc"/>
    <property type="match status" value="1"/>
</dbReference>
<dbReference type="Pfam" id="PF13625">
    <property type="entry name" value="Helicase_C_3"/>
    <property type="match status" value="1"/>
</dbReference>
<evidence type="ECO:0000256" key="5">
    <source>
        <dbReference type="ARBA" id="ARBA00022840"/>
    </source>
</evidence>
<dbReference type="InterPro" id="IPR032830">
    <property type="entry name" value="XPB/Ssl2_N"/>
</dbReference>
<keyword evidence="2" id="KW-0547">Nucleotide-binding</keyword>
<name>A0A916QFZ3_9BACL</name>
<evidence type="ECO:0000256" key="3">
    <source>
        <dbReference type="ARBA" id="ARBA00022801"/>
    </source>
</evidence>
<gene>
    <name evidence="12" type="ORF">PRECH8_11120</name>
</gene>
<evidence type="ECO:0000256" key="8">
    <source>
        <dbReference type="ARBA" id="ARBA00034808"/>
    </source>
</evidence>
<dbReference type="InterPro" id="IPR032438">
    <property type="entry name" value="ERCC3_RAD25_C"/>
</dbReference>
<dbReference type="InterPro" id="IPR014001">
    <property type="entry name" value="Helicase_ATP-bd"/>
</dbReference>
<evidence type="ECO:0000256" key="1">
    <source>
        <dbReference type="ARBA" id="ARBA00006637"/>
    </source>
</evidence>
<reference evidence="12" key="1">
    <citation type="submission" date="2020-08" db="EMBL/GenBank/DDBJ databases">
        <authorList>
            <person name="Uke A."/>
            <person name="Chhe C."/>
            <person name="Baramee S."/>
            <person name="Kosugi A."/>
        </authorList>
    </citation>
    <scope>NUCLEOTIDE SEQUENCE</scope>
    <source>
        <strain evidence="12">DA-C8</strain>
    </source>
</reference>
<dbReference type="PROSITE" id="PS51192">
    <property type="entry name" value="HELICASE_ATP_BIND_1"/>
    <property type="match status" value="1"/>
</dbReference>
<keyword evidence="13" id="KW-1185">Reference proteome</keyword>
<reference evidence="12" key="2">
    <citation type="journal article" date="2021" name="Data Brief">
        <title>Draft genome sequence data of the facultative, thermophilic, xylanolytic bacterium Paenibacillus sp. strain DA-C8.</title>
        <authorList>
            <person name="Chhe C."/>
            <person name="Uke A."/>
            <person name="Baramee S."/>
            <person name="Ungkulpasvich U."/>
            <person name="Tachaapaikoon C."/>
            <person name="Pason P."/>
            <person name="Waeonukul R."/>
            <person name="Ratanakhanokchai K."/>
            <person name="Kosugi A."/>
        </authorList>
    </citation>
    <scope>NUCLEOTIDE SEQUENCE</scope>
    <source>
        <strain evidence="12">DA-C8</strain>
    </source>
</reference>
<dbReference type="GO" id="GO:0016787">
    <property type="term" value="F:hydrolase activity"/>
    <property type="evidence" value="ECO:0007669"/>
    <property type="project" value="UniProtKB-KW"/>
</dbReference>
<comment type="similarity">
    <text evidence="1">Belongs to the helicase family. RAD25/XPB subfamily.</text>
</comment>
<evidence type="ECO:0000256" key="6">
    <source>
        <dbReference type="ARBA" id="ARBA00023235"/>
    </source>
</evidence>
<dbReference type="PANTHER" id="PTHR11274:SF0">
    <property type="entry name" value="GENERAL TRANSCRIPTION AND DNA REPAIR FACTOR IIH HELICASE SUBUNIT XPB"/>
    <property type="match status" value="1"/>
</dbReference>
<sequence length="575" mass="65227">MMTAAENRPLFVQSDFTILAESDHPAYEEIRSQLSEYAELIKNPGRIHTYRMSRLTLWNAAAAGVRAREIVQFLADHCKFTIPQNVRNDIFYFVDRYGLVKIILREGKLCLYSSDEQLLQSILLMPSLAELLAGSLDARHLIIRPGRRGEIKRELIRIGIPVQDLAGYHDGEALEVELRRQDHLGRSFQLRDYQQEAVARFLSPASGGSGVVVLPCGAGKTIVGIGALASLKCATLILTTNVTSVRQWIRELLDKTTLTPEDIGEYSGTRKEVRPVTVATYQILTYRKSRDEPLQHMNIFRERDWGLIIYDEVHLLPAPVFRATAELQATRRLGLTATLVREDGLEEDVYSLVGPRCYYRSWKSLESQGWIARVTCREIRVPLCADTERRYIQADNRRKIRIAAENRMKLPVLASLLERHQGESVLIIGQYLDQLKAVSNTFGAPIISGGTAHEEREELYERFKQGAVPVLVVSKVANFAVDLPDASVAIQISGSFGSRQEEAQRLGRILRPKARGEAYFYTLVSEHTREEEFARRRQLFLVEQGYAYERSHAEEWCAQKQESVLTHAEREGALS</sequence>
<dbReference type="InterPro" id="IPR001650">
    <property type="entry name" value="Helicase_C-like"/>
</dbReference>
<dbReference type="PANTHER" id="PTHR11274">
    <property type="entry name" value="RAD25/XP-B DNA REPAIR HELICASE"/>
    <property type="match status" value="1"/>
</dbReference>
<feature type="domain" description="Helicase ATP-binding" evidence="10">
    <location>
        <begin position="201"/>
        <end position="357"/>
    </location>
</feature>
<comment type="catalytic activity">
    <reaction evidence="7">
        <text>Couples ATP hydrolysis with the unwinding of duplex DNA by translocating in the 3'-5' direction.</text>
        <dbReference type="EC" id="5.6.2.4"/>
    </reaction>
</comment>
<dbReference type="Pfam" id="PF04851">
    <property type="entry name" value="ResIII"/>
    <property type="match status" value="1"/>
</dbReference>
<dbReference type="CDD" id="cd18789">
    <property type="entry name" value="SF2_C_XPB"/>
    <property type="match status" value="1"/>
</dbReference>
<accession>A0A916QFZ3</accession>
<dbReference type="GO" id="GO:0005524">
    <property type="term" value="F:ATP binding"/>
    <property type="evidence" value="ECO:0007669"/>
    <property type="project" value="UniProtKB-KW"/>
</dbReference>
<evidence type="ECO:0000259" key="11">
    <source>
        <dbReference type="PROSITE" id="PS51194"/>
    </source>
</evidence>
<dbReference type="Gene3D" id="3.40.50.300">
    <property type="entry name" value="P-loop containing nucleotide triphosphate hydrolases"/>
    <property type="match status" value="2"/>
</dbReference>
<dbReference type="InterPro" id="IPR050615">
    <property type="entry name" value="ATP-dep_DNA_Helicase"/>
</dbReference>
<keyword evidence="5" id="KW-0067">ATP-binding</keyword>
<evidence type="ECO:0000256" key="2">
    <source>
        <dbReference type="ARBA" id="ARBA00022741"/>
    </source>
</evidence>
<comment type="caution">
    <text evidence="12">The sequence shown here is derived from an EMBL/GenBank/DDBJ whole genome shotgun (WGS) entry which is preliminary data.</text>
</comment>
<dbReference type="SUPFAM" id="SSF52540">
    <property type="entry name" value="P-loop containing nucleoside triphosphate hydrolases"/>
    <property type="match status" value="2"/>
</dbReference>
<keyword evidence="3" id="KW-0378">Hydrolase</keyword>
<dbReference type="Pfam" id="PF16203">
    <property type="entry name" value="ERCC3_RAD25_C"/>
    <property type="match status" value="1"/>
</dbReference>
<dbReference type="InterPro" id="IPR006935">
    <property type="entry name" value="Helicase/UvrB_N"/>
</dbReference>
<evidence type="ECO:0000313" key="12">
    <source>
        <dbReference type="EMBL" id="GFR37816.1"/>
    </source>
</evidence>
<keyword evidence="6" id="KW-0413">Isomerase</keyword>